<dbReference type="RefSeq" id="WP_121031278.1">
    <property type="nucleotide sequence ID" value="NZ_PNJG02000002.1"/>
</dbReference>
<organism evidence="2 3">
    <name type="scientific">Kocuria tytonis</name>
    <dbReference type="NCBI Taxonomy" id="2054280"/>
    <lineage>
        <taxon>Bacteria</taxon>
        <taxon>Bacillati</taxon>
        <taxon>Actinomycetota</taxon>
        <taxon>Actinomycetes</taxon>
        <taxon>Micrococcales</taxon>
        <taxon>Micrococcaceae</taxon>
        <taxon>Kocuria</taxon>
    </lineage>
</organism>
<dbReference type="Proteomes" id="UP000249516">
    <property type="component" value="Unassembled WGS sequence"/>
</dbReference>
<evidence type="ECO:0000313" key="2">
    <source>
        <dbReference type="EMBL" id="RKQ35314.1"/>
    </source>
</evidence>
<evidence type="ECO:0000259" key="1">
    <source>
        <dbReference type="Pfam" id="PF11716"/>
    </source>
</evidence>
<gene>
    <name evidence="2" type="ORF">C1C97_008800</name>
</gene>
<keyword evidence="3" id="KW-1185">Reference proteome</keyword>
<proteinExistence type="predicted"/>
<comment type="caution">
    <text evidence="2">The sequence shown here is derived from an EMBL/GenBank/DDBJ whole genome shotgun (WGS) entry which is preliminary data.</text>
</comment>
<reference evidence="2 3" key="1">
    <citation type="submission" date="2018-10" db="EMBL/GenBank/DDBJ databases">
        <title>Kocuria tytouropygialis sp. nov., isolated from the uropygial gland of an American barn owl (Tyto furcata).</title>
        <authorList>
            <person name="Braun M.S."/>
            <person name="Wang E."/>
            <person name="Zimmermann S."/>
            <person name="Wagner H."/>
            <person name="Wink M."/>
        </authorList>
    </citation>
    <scope>NUCLEOTIDE SEQUENCE [LARGE SCALE GENOMIC DNA]</scope>
    <source>
        <strain evidence="2 3">442</strain>
    </source>
</reference>
<feature type="domain" description="Mycothiol-dependent maleylpyruvate isomerase metal-binding" evidence="1">
    <location>
        <begin position="12"/>
        <end position="132"/>
    </location>
</feature>
<accession>A0A495A6H4</accession>
<protein>
    <recommendedName>
        <fullName evidence="1">Mycothiol-dependent maleylpyruvate isomerase metal-binding domain-containing protein</fullName>
    </recommendedName>
</protein>
<dbReference type="GO" id="GO:0046872">
    <property type="term" value="F:metal ion binding"/>
    <property type="evidence" value="ECO:0007669"/>
    <property type="project" value="InterPro"/>
</dbReference>
<evidence type="ECO:0000313" key="3">
    <source>
        <dbReference type="Proteomes" id="UP000249516"/>
    </source>
</evidence>
<dbReference type="OrthoDB" id="4453346at2"/>
<dbReference type="AlphaFoldDB" id="A0A495A6H4"/>
<dbReference type="EMBL" id="PNJG02000002">
    <property type="protein sequence ID" value="RKQ35314.1"/>
    <property type="molecule type" value="Genomic_DNA"/>
</dbReference>
<dbReference type="Pfam" id="PF11716">
    <property type="entry name" value="MDMPI_N"/>
    <property type="match status" value="1"/>
</dbReference>
<dbReference type="InterPro" id="IPR034660">
    <property type="entry name" value="DinB/YfiT-like"/>
</dbReference>
<dbReference type="SUPFAM" id="SSF109854">
    <property type="entry name" value="DinB/YfiT-like putative metalloenzymes"/>
    <property type="match status" value="1"/>
</dbReference>
<name>A0A495A6H4_9MICC</name>
<dbReference type="InterPro" id="IPR024344">
    <property type="entry name" value="MDMPI_metal-binding"/>
</dbReference>
<dbReference type="Gene3D" id="1.20.120.450">
    <property type="entry name" value="dinb family like domain"/>
    <property type="match status" value="1"/>
</dbReference>
<sequence length="194" mass="20926">MDSMTNVLSDSVMQMRSLLGAVADISWAAPAGDVEWSCRDTAAHVADDLFSYASQMIAEPQDNYLPIDAVIDPNATNRQILDAIAMCGRMLELAVENARPEATGWHPYGVSDGSGFAAMGAVEVLVHTYDMACGLRLEWKPPATLCTPLLDRLFPNSPTGDPTAVLLYSCGRAPLGECPRLDAWSWDATVPITH</sequence>